<keyword evidence="3" id="KW-1185">Reference proteome</keyword>
<protein>
    <recommendedName>
        <fullName evidence="4">Transmembrane protein</fullName>
    </recommendedName>
</protein>
<keyword evidence="1" id="KW-0472">Membrane</keyword>
<evidence type="ECO:0000256" key="1">
    <source>
        <dbReference type="SAM" id="Phobius"/>
    </source>
</evidence>
<evidence type="ECO:0000313" key="3">
    <source>
        <dbReference type="Proteomes" id="UP001157006"/>
    </source>
</evidence>
<dbReference type="AlphaFoldDB" id="A0AAV1AJA0"/>
<reference evidence="2 3" key="1">
    <citation type="submission" date="2023-01" db="EMBL/GenBank/DDBJ databases">
        <authorList>
            <person name="Kreplak J."/>
        </authorList>
    </citation>
    <scope>NUCLEOTIDE SEQUENCE [LARGE SCALE GENOMIC DNA]</scope>
</reference>
<keyword evidence="1" id="KW-1133">Transmembrane helix</keyword>
<feature type="transmembrane region" description="Helical" evidence="1">
    <location>
        <begin position="71"/>
        <end position="95"/>
    </location>
</feature>
<accession>A0AAV1AJA0</accession>
<organism evidence="2 3">
    <name type="scientific">Vicia faba</name>
    <name type="common">Broad bean</name>
    <name type="synonym">Faba vulgaris</name>
    <dbReference type="NCBI Taxonomy" id="3906"/>
    <lineage>
        <taxon>Eukaryota</taxon>
        <taxon>Viridiplantae</taxon>
        <taxon>Streptophyta</taxon>
        <taxon>Embryophyta</taxon>
        <taxon>Tracheophyta</taxon>
        <taxon>Spermatophyta</taxon>
        <taxon>Magnoliopsida</taxon>
        <taxon>eudicotyledons</taxon>
        <taxon>Gunneridae</taxon>
        <taxon>Pentapetalae</taxon>
        <taxon>rosids</taxon>
        <taxon>fabids</taxon>
        <taxon>Fabales</taxon>
        <taxon>Fabaceae</taxon>
        <taxon>Papilionoideae</taxon>
        <taxon>50 kb inversion clade</taxon>
        <taxon>NPAAA clade</taxon>
        <taxon>Hologalegina</taxon>
        <taxon>IRL clade</taxon>
        <taxon>Fabeae</taxon>
        <taxon>Vicia</taxon>
    </lineage>
</organism>
<sequence length="146" mass="16855">MRSLVTDPGRNNFVIESTRGVFGVERMLRRITNDGKFWLTYSSSFDLLLSEDSFGCRVVISEFEGCGLKEVFKFCFCYLYSTFGLIWGLDLAYYLRFWIGMNSREFVVLWTGQQQGFPLFETGFGDLDCCLWTDMACFCSIAVAEF</sequence>
<gene>
    <name evidence="2" type="ORF">VFH_IV121960</name>
</gene>
<name>A0AAV1AJA0_VICFA</name>
<evidence type="ECO:0008006" key="4">
    <source>
        <dbReference type="Google" id="ProtNLM"/>
    </source>
</evidence>
<keyword evidence="1" id="KW-0812">Transmembrane</keyword>
<dbReference type="Proteomes" id="UP001157006">
    <property type="component" value="Chromosome 4"/>
</dbReference>
<dbReference type="EMBL" id="OX451739">
    <property type="protein sequence ID" value="CAI8609204.1"/>
    <property type="molecule type" value="Genomic_DNA"/>
</dbReference>
<proteinExistence type="predicted"/>
<evidence type="ECO:0000313" key="2">
    <source>
        <dbReference type="EMBL" id="CAI8609204.1"/>
    </source>
</evidence>